<dbReference type="RefSeq" id="XP_042570825.1">
    <property type="nucleotide sequence ID" value="XM_042714891.1"/>
</dbReference>
<dbReference type="PANTHER" id="PTHR47331:SF5">
    <property type="entry name" value="RIBONUCLEASE H"/>
    <property type="match status" value="1"/>
</dbReference>
<protein>
    <submittedName>
        <fullName evidence="3">Uncharacterized protein LOC122135449</fullName>
    </submittedName>
</protein>
<dbReference type="KEGG" id="ccar:122135449"/>
<dbReference type="GeneID" id="122135449"/>
<dbReference type="PANTHER" id="PTHR47331">
    <property type="entry name" value="PHD-TYPE DOMAIN-CONTAINING PROTEIN"/>
    <property type="match status" value="1"/>
</dbReference>
<name>A0A9Q9VTD9_CYPCA</name>
<reference evidence="3" key="1">
    <citation type="submission" date="2025-08" db="UniProtKB">
        <authorList>
            <consortium name="RefSeq"/>
        </authorList>
    </citation>
    <scope>IDENTIFICATION</scope>
    <source>
        <tissue evidence="3">Muscle</tissue>
    </source>
</reference>
<gene>
    <name evidence="3" type="primary">LOC122135449</name>
</gene>
<keyword evidence="1" id="KW-0175">Coiled coil</keyword>
<sequence length="699" mass="78772">MSEENSKCPEETVSRERKPTEKGKQMREEEAKRHLKAFLRAYESWKQIARESRSRLKRFCLKEDLDKINQHIQSGYDRVNQNYEPLQRNSLSTPEIVQKLDACNTLTTEICDLVSKRLDVSLVQETFKKEAEKERVRMILSREEYESVFGGTSTESVISEESIKLDNLSSTSSKASSKRADAEADLAAKLEQAKSIKEIQVQQAKLIKLESDWKLHESQIRVEMKQKQAEVELKLEEEKTKLKMLQASVDVRVAAARVRTYNKLEGDVENMVGEPNTASVVRTTPAIYSNRQLDTGVSLFQSQPSSQSVTANLAEAIASSLSLNRLPVPEPTMFTGDPLKFVDFQMSFTTLIDRKPISASEKMLYLKKLPLRRSTEEARIACNPITSSFLSSGSVDERFPKRAKALSTTLAPLEVILGGENEPFAQKTELGWSIIGSANPHLDRQGCQRFVHRVAVREIPVPSAADILKVLESDFNERNSEGKCVSQDDHLKKKLKANQQFYGDYKAFMEDVIIKGDAELAPEASVGDVVCISLNDTLLTGPDMINSLVGVLCRFRKEKVAIICDIERMFHQFFVSPDNRNYLRFLWWEHGDLDREPKEYQMAVHLFGAASSPGCANFGLKYLAQQYKAHYPSAAAFVENSFYVDDGLVSVPTVKEACKLIVEAQVLLESAFYRNYVVGALDGMICFLRICSYGGINGR</sequence>
<evidence type="ECO:0000313" key="3">
    <source>
        <dbReference type="RefSeq" id="XP_042570825.1"/>
    </source>
</evidence>
<evidence type="ECO:0000256" key="2">
    <source>
        <dbReference type="SAM" id="MobiDB-lite"/>
    </source>
</evidence>
<dbReference type="OrthoDB" id="8046937at2759"/>
<proteinExistence type="predicted"/>
<evidence type="ECO:0000256" key="1">
    <source>
        <dbReference type="SAM" id="Coils"/>
    </source>
</evidence>
<accession>A0A9Q9VTD9</accession>
<dbReference type="AlphaFoldDB" id="A0A9Q9VTD9"/>
<organism evidence="3">
    <name type="scientific">Cyprinus carpio</name>
    <name type="common">Common carp</name>
    <dbReference type="NCBI Taxonomy" id="7962"/>
    <lineage>
        <taxon>Eukaryota</taxon>
        <taxon>Metazoa</taxon>
        <taxon>Chordata</taxon>
        <taxon>Craniata</taxon>
        <taxon>Vertebrata</taxon>
        <taxon>Euteleostomi</taxon>
        <taxon>Actinopterygii</taxon>
        <taxon>Neopterygii</taxon>
        <taxon>Teleostei</taxon>
        <taxon>Ostariophysi</taxon>
        <taxon>Cypriniformes</taxon>
        <taxon>Cyprinidae</taxon>
        <taxon>Cyprininae</taxon>
        <taxon>Cyprinus</taxon>
    </lineage>
</organism>
<dbReference type="Proteomes" id="UP001155660">
    <property type="component" value="Chromosome A24"/>
</dbReference>
<feature type="coiled-coil region" evidence="1">
    <location>
        <begin position="221"/>
        <end position="248"/>
    </location>
</feature>
<feature type="region of interest" description="Disordered" evidence="2">
    <location>
        <begin position="1"/>
        <end position="30"/>
    </location>
</feature>